<dbReference type="AlphaFoldDB" id="A0A941DJ09"/>
<dbReference type="InterPro" id="IPR050739">
    <property type="entry name" value="MFP"/>
</dbReference>
<evidence type="ECO:0000256" key="6">
    <source>
        <dbReference type="ARBA" id="ARBA00023136"/>
    </source>
</evidence>
<dbReference type="Gene3D" id="2.40.50.100">
    <property type="match status" value="1"/>
</dbReference>
<evidence type="ECO:0000256" key="1">
    <source>
        <dbReference type="ARBA" id="ARBA00004167"/>
    </source>
</evidence>
<dbReference type="Pfam" id="PF26002">
    <property type="entry name" value="Beta-barrel_AprE"/>
    <property type="match status" value="1"/>
</dbReference>
<keyword evidence="3" id="KW-0813">Transport</keyword>
<evidence type="ECO:0000256" key="8">
    <source>
        <dbReference type="SAM" id="Phobius"/>
    </source>
</evidence>
<evidence type="ECO:0000259" key="9">
    <source>
        <dbReference type="Pfam" id="PF26002"/>
    </source>
</evidence>
<feature type="coiled-coil region" evidence="7">
    <location>
        <begin position="146"/>
        <end position="173"/>
    </location>
</feature>
<reference evidence="10" key="1">
    <citation type="submission" date="2021-04" db="EMBL/GenBank/DDBJ databases">
        <title>novel species isolated from subtropical streams in China.</title>
        <authorList>
            <person name="Lu H."/>
        </authorList>
    </citation>
    <scope>NUCLEOTIDE SEQUENCE</scope>
    <source>
        <strain evidence="10">LFS511W</strain>
    </source>
</reference>
<keyword evidence="11" id="KW-1185">Reference proteome</keyword>
<proteinExistence type="inferred from homology"/>
<sequence>MSNTSQENSQQAARPLFREAAISHQGHRMYGTVILQYPEIFKWLTAIIVVLIALLIAFFFLFSTTRKAQAGGVLIPAAGLIRVIPVQAGIITEKYIREGQAVKKGDVLFILSGDRAGSDGQDAQKTISRLLESRRDSYSTEMHQVREQSTQRSVSLQQKIRDAELDAVKIQDQILLQQQRVDMAEQNVKRFRELQSTNYISAAQLQERQADLIDQRQRLNELQRAILNNQRDLSGLRAELKDIQTQSEREKAAIERNIHALSQDLTDNEARRQIIVRATQDGTIAAVNAEKGQTVTPSMALATLLPTRTALEAELYVPSRSVGFVKPGMQVLVRYPAYPYQKFGQHQATVREIAQSPLRIDELPPSGMQNTNEPLYRIRLVLNKQSVTAYGQEYPLKPGMQIDASIQLENRRLYEWVLEPLYSISGRL</sequence>
<comment type="caution">
    <text evidence="10">The sequence shown here is derived from an EMBL/GenBank/DDBJ whole genome shotgun (WGS) entry which is preliminary data.</text>
</comment>
<dbReference type="InterPro" id="IPR006144">
    <property type="entry name" value="Secretion_HlyD_CS"/>
</dbReference>
<protein>
    <submittedName>
        <fullName evidence="10">HlyD family efflux transporter periplasmic adaptor subunit</fullName>
    </submittedName>
</protein>
<dbReference type="GO" id="GO:0009306">
    <property type="term" value="P:protein secretion"/>
    <property type="evidence" value="ECO:0007669"/>
    <property type="project" value="InterPro"/>
</dbReference>
<dbReference type="SUPFAM" id="SSF111369">
    <property type="entry name" value="HlyD-like secretion proteins"/>
    <property type="match status" value="1"/>
</dbReference>
<organism evidence="10 11">
    <name type="scientific">Undibacterium luofuense</name>
    <dbReference type="NCBI Taxonomy" id="2828733"/>
    <lineage>
        <taxon>Bacteria</taxon>
        <taxon>Pseudomonadati</taxon>
        <taxon>Pseudomonadota</taxon>
        <taxon>Betaproteobacteria</taxon>
        <taxon>Burkholderiales</taxon>
        <taxon>Oxalobacteraceae</taxon>
        <taxon>Undibacterium</taxon>
    </lineage>
</organism>
<feature type="transmembrane region" description="Helical" evidence="8">
    <location>
        <begin position="40"/>
        <end position="62"/>
    </location>
</feature>
<gene>
    <name evidence="10" type="ORF">KDM89_02225</name>
</gene>
<evidence type="ECO:0000256" key="5">
    <source>
        <dbReference type="ARBA" id="ARBA00022989"/>
    </source>
</evidence>
<dbReference type="PANTHER" id="PTHR30386:SF28">
    <property type="entry name" value="EXPORTED PROTEIN"/>
    <property type="match status" value="1"/>
</dbReference>
<accession>A0A941DJ09</accession>
<keyword evidence="7" id="KW-0175">Coiled coil</keyword>
<name>A0A941DJ09_9BURK</name>
<dbReference type="GO" id="GO:0016020">
    <property type="term" value="C:membrane"/>
    <property type="evidence" value="ECO:0007669"/>
    <property type="project" value="UniProtKB-SubCell"/>
</dbReference>
<dbReference type="PROSITE" id="PS00543">
    <property type="entry name" value="HLYD_FAMILY"/>
    <property type="match status" value="1"/>
</dbReference>
<keyword evidence="5 8" id="KW-1133">Transmembrane helix</keyword>
<dbReference type="EMBL" id="JAGSPN010000001">
    <property type="protein sequence ID" value="MBR7780944.1"/>
    <property type="molecule type" value="Genomic_DNA"/>
</dbReference>
<dbReference type="PANTHER" id="PTHR30386">
    <property type="entry name" value="MEMBRANE FUSION SUBUNIT OF EMRAB-TOLC MULTIDRUG EFFLUX PUMP"/>
    <property type="match status" value="1"/>
</dbReference>
<keyword evidence="4 8" id="KW-0812">Transmembrane</keyword>
<keyword evidence="6 8" id="KW-0472">Membrane</keyword>
<comment type="similarity">
    <text evidence="2">Belongs to the membrane fusion protein (MFP) (TC 8.A.1) family.</text>
</comment>
<evidence type="ECO:0000313" key="11">
    <source>
        <dbReference type="Proteomes" id="UP000680067"/>
    </source>
</evidence>
<dbReference type="Gene3D" id="2.40.30.170">
    <property type="match status" value="1"/>
</dbReference>
<dbReference type="Proteomes" id="UP000680067">
    <property type="component" value="Unassembled WGS sequence"/>
</dbReference>
<dbReference type="PRINTS" id="PR01490">
    <property type="entry name" value="RTXTOXIND"/>
</dbReference>
<evidence type="ECO:0000256" key="2">
    <source>
        <dbReference type="ARBA" id="ARBA00009477"/>
    </source>
</evidence>
<feature type="coiled-coil region" evidence="7">
    <location>
        <begin position="202"/>
        <end position="271"/>
    </location>
</feature>
<comment type="subcellular location">
    <subcellularLocation>
        <location evidence="1">Membrane</location>
        <topology evidence="1">Single-pass membrane protein</topology>
    </subcellularLocation>
</comment>
<evidence type="ECO:0000256" key="4">
    <source>
        <dbReference type="ARBA" id="ARBA00022692"/>
    </source>
</evidence>
<feature type="domain" description="AprE-like beta-barrel" evidence="9">
    <location>
        <begin position="312"/>
        <end position="408"/>
    </location>
</feature>
<dbReference type="RefSeq" id="WP_212686293.1">
    <property type="nucleotide sequence ID" value="NZ_JAGSPN010000001.1"/>
</dbReference>
<evidence type="ECO:0000256" key="7">
    <source>
        <dbReference type="SAM" id="Coils"/>
    </source>
</evidence>
<dbReference type="InterPro" id="IPR058982">
    <property type="entry name" value="Beta-barrel_AprE"/>
</dbReference>
<evidence type="ECO:0000313" key="10">
    <source>
        <dbReference type="EMBL" id="MBR7780944.1"/>
    </source>
</evidence>
<evidence type="ECO:0000256" key="3">
    <source>
        <dbReference type="ARBA" id="ARBA00022448"/>
    </source>
</evidence>